<evidence type="ECO:0000313" key="7">
    <source>
        <dbReference type="EMBL" id="RDX67306.1"/>
    </source>
</evidence>
<dbReference type="PROSITE" id="PS01238">
    <property type="entry name" value="GDA1_CD39_NTPASE"/>
    <property type="match status" value="1"/>
</dbReference>
<dbReference type="OrthoDB" id="6372431at2759"/>
<dbReference type="GO" id="GO:0016020">
    <property type="term" value="C:membrane"/>
    <property type="evidence" value="ECO:0007669"/>
    <property type="project" value="TreeGrafter"/>
</dbReference>
<dbReference type="STRING" id="157652.A0A371EMV5"/>
<evidence type="ECO:0000256" key="4">
    <source>
        <dbReference type="PIRSR" id="PIRSR600407-2"/>
    </source>
</evidence>
<comment type="similarity">
    <text evidence="1 5">Belongs to the GDA1/CD39 NTPase family.</text>
</comment>
<keyword evidence="2 5" id="KW-0378">Hydrolase</keyword>
<evidence type="ECO:0000256" key="6">
    <source>
        <dbReference type="SAM" id="SignalP"/>
    </source>
</evidence>
<feature type="non-terminal residue" evidence="7">
    <location>
        <position position="1"/>
    </location>
</feature>
<organism evidence="7 8">
    <name type="scientific">Mucuna pruriens</name>
    <name type="common">Velvet bean</name>
    <name type="synonym">Dolichos pruriens</name>
    <dbReference type="NCBI Taxonomy" id="157652"/>
    <lineage>
        <taxon>Eukaryota</taxon>
        <taxon>Viridiplantae</taxon>
        <taxon>Streptophyta</taxon>
        <taxon>Embryophyta</taxon>
        <taxon>Tracheophyta</taxon>
        <taxon>Spermatophyta</taxon>
        <taxon>Magnoliopsida</taxon>
        <taxon>eudicotyledons</taxon>
        <taxon>Gunneridae</taxon>
        <taxon>Pentapetalae</taxon>
        <taxon>rosids</taxon>
        <taxon>fabids</taxon>
        <taxon>Fabales</taxon>
        <taxon>Fabaceae</taxon>
        <taxon>Papilionoideae</taxon>
        <taxon>50 kb inversion clade</taxon>
        <taxon>NPAAA clade</taxon>
        <taxon>indigoferoid/millettioid clade</taxon>
        <taxon>Phaseoleae</taxon>
        <taxon>Mucuna</taxon>
    </lineage>
</organism>
<evidence type="ECO:0000313" key="8">
    <source>
        <dbReference type="Proteomes" id="UP000257109"/>
    </source>
</evidence>
<feature type="chain" id="PRO_5017018423" evidence="6">
    <location>
        <begin position="20"/>
        <end position="492"/>
    </location>
</feature>
<feature type="active site" description="Proton acceptor" evidence="3">
    <location>
        <position position="169"/>
    </location>
</feature>
<reference evidence="7" key="1">
    <citation type="submission" date="2018-05" db="EMBL/GenBank/DDBJ databases">
        <title>Draft genome of Mucuna pruriens seed.</title>
        <authorList>
            <person name="Nnadi N.E."/>
            <person name="Vos R."/>
            <person name="Hasami M.H."/>
            <person name="Devisetty U.K."/>
            <person name="Aguiy J.C."/>
        </authorList>
    </citation>
    <scope>NUCLEOTIDE SEQUENCE [LARGE SCALE GENOMIC DNA]</scope>
    <source>
        <strain evidence="7">JCA_2017</strain>
    </source>
</reference>
<dbReference type="FunFam" id="3.30.420.150:FF:000008">
    <property type="entry name" value="Apyrase 1"/>
    <property type="match status" value="1"/>
</dbReference>
<dbReference type="Proteomes" id="UP000257109">
    <property type="component" value="Unassembled WGS sequence"/>
</dbReference>
<sequence length="492" mass="53789">MLVPLLVTTVLAIATASSSSSLYLGNRKLSPNYYYPNQNSINESYAVIFDAGSTGSRVHVYRFNQQLDLLHIGQDLELFVKIKPGLSAYAENPQEAAESLVPLLEQAEAVVPQELHHKTPVRVGATAGLRALEGDTSDRILQAVSDMLNNRSTLKVEADAVSVMSGNHEGAYQWVTINYLLGNLGKHYSKTVAVVDLGGGSVQIAYAISKTKADKAPQAPDGVESYISEMFLRGKKYYLYVHSYLRYGLLAARAEVLKVSRDSENPCILAGFDGYYKYGGVQYKATAPPLGSSFSECQNVVLEALHVNATCTYKDCTFDGIWNGGGGNGEKNFYIASFFFDVADEAGFVDPNAANAKVRPVDFEDAAKVACNTELKDLKSVFPRVNDADVPFICLDLVYQYTLLVDGFGIDPRQEITLVRQIKYQDSLVEAAWPLGSAIEAISTLPKFEKLMYFAGFVVPNTANDKVRLVDFATKVKLESQAVTAETETESS</sequence>
<evidence type="ECO:0000256" key="5">
    <source>
        <dbReference type="RuleBase" id="RU003833"/>
    </source>
</evidence>
<dbReference type="AlphaFoldDB" id="A0A371EMV5"/>
<dbReference type="FunFam" id="3.30.420.40:FF:000052">
    <property type="entry name" value="Ectonucleoside triphosphate diphosphohydrolase 5"/>
    <property type="match status" value="1"/>
</dbReference>
<dbReference type="Pfam" id="PF01150">
    <property type="entry name" value="GDA1_CD39"/>
    <property type="match status" value="1"/>
</dbReference>
<dbReference type="InterPro" id="IPR000407">
    <property type="entry name" value="GDA1_CD39_NTPase"/>
</dbReference>
<dbReference type="Gene3D" id="3.30.420.40">
    <property type="match status" value="1"/>
</dbReference>
<dbReference type="GO" id="GO:0017110">
    <property type="term" value="F:nucleoside diphosphate phosphatase activity"/>
    <property type="evidence" value="ECO:0007669"/>
    <property type="project" value="TreeGrafter"/>
</dbReference>
<proteinExistence type="inferred from homology"/>
<dbReference type="PANTHER" id="PTHR11782:SF83">
    <property type="entry name" value="GUANOSINE-DIPHOSPHATASE"/>
    <property type="match status" value="1"/>
</dbReference>
<feature type="binding site" evidence="4">
    <location>
        <begin position="199"/>
        <end position="203"/>
    </location>
    <ligand>
        <name>ATP</name>
        <dbReference type="ChEBI" id="CHEBI:30616"/>
    </ligand>
</feature>
<dbReference type="Gene3D" id="3.30.420.150">
    <property type="entry name" value="Exopolyphosphatase. Domain 2"/>
    <property type="match status" value="1"/>
</dbReference>
<keyword evidence="4" id="KW-0067">ATP-binding</keyword>
<accession>A0A371EMV5</accession>
<evidence type="ECO:0000256" key="1">
    <source>
        <dbReference type="ARBA" id="ARBA00009283"/>
    </source>
</evidence>
<evidence type="ECO:0000256" key="3">
    <source>
        <dbReference type="PIRSR" id="PIRSR600407-1"/>
    </source>
</evidence>
<dbReference type="GO" id="GO:0009134">
    <property type="term" value="P:nucleoside diphosphate catabolic process"/>
    <property type="evidence" value="ECO:0007669"/>
    <property type="project" value="TreeGrafter"/>
</dbReference>
<comment type="caution">
    <text evidence="7">The sequence shown here is derived from an EMBL/GenBank/DDBJ whole genome shotgun (WGS) entry which is preliminary data.</text>
</comment>
<dbReference type="GO" id="GO:0005524">
    <property type="term" value="F:ATP binding"/>
    <property type="evidence" value="ECO:0007669"/>
    <property type="project" value="UniProtKB-KW"/>
</dbReference>
<gene>
    <name evidence="7" type="primary">APY2</name>
    <name evidence="7" type="ORF">CR513_53832</name>
</gene>
<keyword evidence="4" id="KW-0547">Nucleotide-binding</keyword>
<feature type="signal peptide" evidence="6">
    <location>
        <begin position="1"/>
        <end position="19"/>
    </location>
</feature>
<protein>
    <submittedName>
        <fullName evidence="7">Apyrase 2</fullName>
    </submittedName>
</protein>
<name>A0A371EMV5_MUCPR</name>
<evidence type="ECO:0000256" key="2">
    <source>
        <dbReference type="ARBA" id="ARBA00022801"/>
    </source>
</evidence>
<keyword evidence="6" id="KW-0732">Signal</keyword>
<dbReference type="CDD" id="cd24041">
    <property type="entry name" value="ASKHA_NBD_AtAPY1-like"/>
    <property type="match status" value="1"/>
</dbReference>
<dbReference type="EMBL" id="QJKJ01013055">
    <property type="protein sequence ID" value="RDX67306.1"/>
    <property type="molecule type" value="Genomic_DNA"/>
</dbReference>
<keyword evidence="8" id="KW-1185">Reference proteome</keyword>
<dbReference type="PANTHER" id="PTHR11782">
    <property type="entry name" value="ADENOSINE/GUANOSINE DIPHOSPHATASE"/>
    <property type="match status" value="1"/>
</dbReference>